<gene>
    <name evidence="1" type="ORF">CDAR_505961</name>
</gene>
<name>A0AAV4WJD8_9ARAC</name>
<dbReference type="AlphaFoldDB" id="A0AAV4WJD8"/>
<sequence>MFPLKVLMLILNSFPETFKNFPFTIPSEAETLSQTEDLLLVRNFPRIGLCTPKGLVSVLRALVLQRQLILIKPASLKGTTIPQPCVRWAKKE</sequence>
<organism evidence="1 2">
    <name type="scientific">Caerostris darwini</name>
    <dbReference type="NCBI Taxonomy" id="1538125"/>
    <lineage>
        <taxon>Eukaryota</taxon>
        <taxon>Metazoa</taxon>
        <taxon>Ecdysozoa</taxon>
        <taxon>Arthropoda</taxon>
        <taxon>Chelicerata</taxon>
        <taxon>Arachnida</taxon>
        <taxon>Araneae</taxon>
        <taxon>Araneomorphae</taxon>
        <taxon>Entelegynae</taxon>
        <taxon>Araneoidea</taxon>
        <taxon>Araneidae</taxon>
        <taxon>Caerostris</taxon>
    </lineage>
</organism>
<reference evidence="1 2" key="1">
    <citation type="submission" date="2021-06" db="EMBL/GenBank/DDBJ databases">
        <title>Caerostris darwini draft genome.</title>
        <authorList>
            <person name="Kono N."/>
            <person name="Arakawa K."/>
        </authorList>
    </citation>
    <scope>NUCLEOTIDE SEQUENCE [LARGE SCALE GENOMIC DNA]</scope>
</reference>
<comment type="caution">
    <text evidence="1">The sequence shown here is derived from an EMBL/GenBank/DDBJ whole genome shotgun (WGS) entry which is preliminary data.</text>
</comment>
<keyword evidence="2" id="KW-1185">Reference proteome</keyword>
<dbReference type="Proteomes" id="UP001054837">
    <property type="component" value="Unassembled WGS sequence"/>
</dbReference>
<evidence type="ECO:0000313" key="1">
    <source>
        <dbReference type="EMBL" id="GIY82096.1"/>
    </source>
</evidence>
<evidence type="ECO:0000313" key="2">
    <source>
        <dbReference type="Proteomes" id="UP001054837"/>
    </source>
</evidence>
<dbReference type="EMBL" id="BPLQ01014688">
    <property type="protein sequence ID" value="GIY82096.1"/>
    <property type="molecule type" value="Genomic_DNA"/>
</dbReference>
<accession>A0AAV4WJD8</accession>
<proteinExistence type="predicted"/>
<protein>
    <submittedName>
        <fullName evidence="1">Uncharacterized protein</fullName>
    </submittedName>
</protein>